<dbReference type="GO" id="GO:0050684">
    <property type="term" value="P:regulation of mRNA processing"/>
    <property type="evidence" value="ECO:0007669"/>
    <property type="project" value="TreeGrafter"/>
</dbReference>
<dbReference type="GO" id="GO:0005524">
    <property type="term" value="F:ATP binding"/>
    <property type="evidence" value="ECO:0007669"/>
    <property type="project" value="UniProtKB-UniRule"/>
</dbReference>
<keyword evidence="4 9" id="KW-0547">Nucleotide-binding</keyword>
<comment type="catalytic activity">
    <reaction evidence="8">
        <text>L-seryl-[protein] + ATP = O-phospho-L-seryl-[protein] + ADP + H(+)</text>
        <dbReference type="Rhea" id="RHEA:17989"/>
        <dbReference type="Rhea" id="RHEA-COMP:9863"/>
        <dbReference type="Rhea" id="RHEA-COMP:11604"/>
        <dbReference type="ChEBI" id="CHEBI:15378"/>
        <dbReference type="ChEBI" id="CHEBI:29999"/>
        <dbReference type="ChEBI" id="CHEBI:30616"/>
        <dbReference type="ChEBI" id="CHEBI:83421"/>
        <dbReference type="ChEBI" id="CHEBI:456216"/>
        <dbReference type="EC" id="2.7.11.1"/>
    </reaction>
</comment>
<keyword evidence="12" id="KW-1185">Reference proteome</keyword>
<organism evidence="11 12">
    <name type="scientific">Teratosphaeria nubilosa</name>
    <dbReference type="NCBI Taxonomy" id="161662"/>
    <lineage>
        <taxon>Eukaryota</taxon>
        <taxon>Fungi</taxon>
        <taxon>Dikarya</taxon>
        <taxon>Ascomycota</taxon>
        <taxon>Pezizomycotina</taxon>
        <taxon>Dothideomycetes</taxon>
        <taxon>Dothideomycetidae</taxon>
        <taxon>Mycosphaerellales</taxon>
        <taxon>Teratosphaeriaceae</taxon>
        <taxon>Teratosphaeria</taxon>
    </lineage>
</organism>
<dbReference type="SMART" id="SM00220">
    <property type="entry name" value="S_TKc"/>
    <property type="match status" value="1"/>
</dbReference>
<keyword evidence="6 9" id="KW-0067">ATP-binding</keyword>
<evidence type="ECO:0000256" key="4">
    <source>
        <dbReference type="ARBA" id="ARBA00022741"/>
    </source>
</evidence>
<dbReference type="PANTHER" id="PTHR47634:SF9">
    <property type="entry name" value="PROTEIN KINASE DOMAIN-CONTAINING PROTEIN-RELATED"/>
    <property type="match status" value="1"/>
</dbReference>
<dbReference type="OrthoDB" id="5979581at2759"/>
<dbReference type="SUPFAM" id="SSF56112">
    <property type="entry name" value="Protein kinase-like (PK-like)"/>
    <property type="match status" value="1"/>
</dbReference>
<dbReference type="Gene3D" id="1.10.510.10">
    <property type="entry name" value="Transferase(Phosphotransferase) domain 1"/>
    <property type="match status" value="1"/>
</dbReference>
<evidence type="ECO:0000256" key="3">
    <source>
        <dbReference type="ARBA" id="ARBA00022679"/>
    </source>
</evidence>
<accession>A0A6G1LB36</accession>
<dbReference type="GO" id="GO:0004674">
    <property type="term" value="F:protein serine/threonine kinase activity"/>
    <property type="evidence" value="ECO:0007669"/>
    <property type="project" value="UniProtKB-KW"/>
</dbReference>
<dbReference type="Gene3D" id="3.30.200.20">
    <property type="entry name" value="Phosphorylase Kinase, domain 1"/>
    <property type="match status" value="1"/>
</dbReference>
<name>A0A6G1LB36_9PEZI</name>
<dbReference type="Proteomes" id="UP000799436">
    <property type="component" value="Unassembled WGS sequence"/>
</dbReference>
<dbReference type="InterPro" id="IPR017441">
    <property type="entry name" value="Protein_kinase_ATP_BS"/>
</dbReference>
<keyword evidence="5 11" id="KW-0418">Kinase</keyword>
<dbReference type="EMBL" id="ML995834">
    <property type="protein sequence ID" value="KAF2769434.1"/>
    <property type="molecule type" value="Genomic_DNA"/>
</dbReference>
<dbReference type="InterPro" id="IPR051334">
    <property type="entry name" value="SRPK"/>
</dbReference>
<dbReference type="InterPro" id="IPR011009">
    <property type="entry name" value="Kinase-like_dom_sf"/>
</dbReference>
<evidence type="ECO:0000256" key="6">
    <source>
        <dbReference type="ARBA" id="ARBA00022840"/>
    </source>
</evidence>
<evidence type="ECO:0000256" key="2">
    <source>
        <dbReference type="ARBA" id="ARBA00022527"/>
    </source>
</evidence>
<evidence type="ECO:0000259" key="10">
    <source>
        <dbReference type="PROSITE" id="PS50011"/>
    </source>
</evidence>
<keyword evidence="2" id="KW-0723">Serine/threonine-protein kinase</keyword>
<dbReference type="AlphaFoldDB" id="A0A6G1LB36"/>
<dbReference type="PROSITE" id="PS50011">
    <property type="entry name" value="PROTEIN_KINASE_DOM"/>
    <property type="match status" value="1"/>
</dbReference>
<dbReference type="PANTHER" id="PTHR47634">
    <property type="entry name" value="PROTEIN KINASE DOMAIN-CONTAINING PROTEIN-RELATED"/>
    <property type="match status" value="1"/>
</dbReference>
<comment type="catalytic activity">
    <reaction evidence="7">
        <text>L-threonyl-[protein] + ATP = O-phospho-L-threonyl-[protein] + ADP + H(+)</text>
        <dbReference type="Rhea" id="RHEA:46608"/>
        <dbReference type="Rhea" id="RHEA-COMP:11060"/>
        <dbReference type="Rhea" id="RHEA-COMP:11605"/>
        <dbReference type="ChEBI" id="CHEBI:15378"/>
        <dbReference type="ChEBI" id="CHEBI:30013"/>
        <dbReference type="ChEBI" id="CHEBI:30616"/>
        <dbReference type="ChEBI" id="CHEBI:61977"/>
        <dbReference type="ChEBI" id="CHEBI:456216"/>
        <dbReference type="EC" id="2.7.11.1"/>
    </reaction>
</comment>
<dbReference type="InterPro" id="IPR000719">
    <property type="entry name" value="Prot_kinase_dom"/>
</dbReference>
<dbReference type="Pfam" id="PF00069">
    <property type="entry name" value="Pkinase"/>
    <property type="match status" value="1"/>
</dbReference>
<dbReference type="GO" id="GO:0000245">
    <property type="term" value="P:spliceosomal complex assembly"/>
    <property type="evidence" value="ECO:0007669"/>
    <property type="project" value="TreeGrafter"/>
</dbReference>
<proteinExistence type="predicted"/>
<feature type="domain" description="Protein kinase" evidence="10">
    <location>
        <begin position="55"/>
        <end position="441"/>
    </location>
</feature>
<feature type="binding site" evidence="9">
    <location>
        <position position="84"/>
    </location>
    <ligand>
        <name>ATP</name>
        <dbReference type="ChEBI" id="CHEBI:30616"/>
    </ligand>
</feature>
<evidence type="ECO:0000256" key="8">
    <source>
        <dbReference type="ARBA" id="ARBA00048679"/>
    </source>
</evidence>
<reference evidence="11" key="1">
    <citation type="journal article" date="2020" name="Stud. Mycol.">
        <title>101 Dothideomycetes genomes: a test case for predicting lifestyles and emergence of pathogens.</title>
        <authorList>
            <person name="Haridas S."/>
            <person name="Albert R."/>
            <person name="Binder M."/>
            <person name="Bloem J."/>
            <person name="Labutti K."/>
            <person name="Salamov A."/>
            <person name="Andreopoulos B."/>
            <person name="Baker S."/>
            <person name="Barry K."/>
            <person name="Bills G."/>
            <person name="Bluhm B."/>
            <person name="Cannon C."/>
            <person name="Castanera R."/>
            <person name="Culley D."/>
            <person name="Daum C."/>
            <person name="Ezra D."/>
            <person name="Gonzalez J."/>
            <person name="Henrissat B."/>
            <person name="Kuo A."/>
            <person name="Liang C."/>
            <person name="Lipzen A."/>
            <person name="Lutzoni F."/>
            <person name="Magnuson J."/>
            <person name="Mondo S."/>
            <person name="Nolan M."/>
            <person name="Ohm R."/>
            <person name="Pangilinan J."/>
            <person name="Park H.-J."/>
            <person name="Ramirez L."/>
            <person name="Alfaro M."/>
            <person name="Sun H."/>
            <person name="Tritt A."/>
            <person name="Yoshinaga Y."/>
            <person name="Zwiers L.-H."/>
            <person name="Turgeon B."/>
            <person name="Goodwin S."/>
            <person name="Spatafora J."/>
            <person name="Crous P."/>
            <person name="Grigoriev I."/>
        </authorList>
    </citation>
    <scope>NUCLEOTIDE SEQUENCE</scope>
    <source>
        <strain evidence="11">CBS 116005</strain>
    </source>
</reference>
<evidence type="ECO:0000256" key="7">
    <source>
        <dbReference type="ARBA" id="ARBA00047899"/>
    </source>
</evidence>
<evidence type="ECO:0000313" key="12">
    <source>
        <dbReference type="Proteomes" id="UP000799436"/>
    </source>
</evidence>
<gene>
    <name evidence="11" type="ORF">EJ03DRAFT_272306</name>
</gene>
<dbReference type="PROSITE" id="PS00107">
    <property type="entry name" value="PROTEIN_KINASE_ATP"/>
    <property type="match status" value="1"/>
</dbReference>
<protein>
    <recommendedName>
        <fullName evidence="1">non-specific serine/threonine protein kinase</fullName>
        <ecNumber evidence="1">2.7.11.1</ecNumber>
    </recommendedName>
</protein>
<sequence>MSHVSRPTTPPRVAPVDRSAWRFEPLSVPTEWVESYRPGGFHPIHPGDFLDQGRYMAVCKLGYGAFSTVWLAQDNQHSRLVAVKVARADAPPATKELQLHKLLTKSAWGREPTMHVVMPRGDFIETGPNGDHRCLVFEPMGPSAGYVMEGMPEAFNDSYSLDEPSLSFPYAVSKKSLLKQPLLGLDCLHDCRIAHGDVNTGNFLLCIRPMSSHDIEQLLKSSKQDGMTAPVRRIDGKQDPWAPRYLCIEQPLKDWLSLDQQLFARISDLGAAFTFDNPPPADKCATPAALRAPEIILNGTISHKIDIWSLGCLIYEFLTGQLLFQISGLSFIPRECNDDDHLLQMIDTLGQMTPEVFSKWPRRGKYFDEHLQLIRSDVGLSEVAKGELVKGPNLEEAFRQAMPDGMGDEEATQVLALLRRILQYEPSLRPSTSELLENAWFQAIGE</sequence>
<evidence type="ECO:0000256" key="5">
    <source>
        <dbReference type="ARBA" id="ARBA00022777"/>
    </source>
</evidence>
<evidence type="ECO:0000256" key="1">
    <source>
        <dbReference type="ARBA" id="ARBA00012513"/>
    </source>
</evidence>
<evidence type="ECO:0000256" key="9">
    <source>
        <dbReference type="PROSITE-ProRule" id="PRU10141"/>
    </source>
</evidence>
<dbReference type="EC" id="2.7.11.1" evidence="1"/>
<evidence type="ECO:0000313" key="11">
    <source>
        <dbReference type="EMBL" id="KAF2769434.1"/>
    </source>
</evidence>
<keyword evidence="3" id="KW-0808">Transferase</keyword>